<dbReference type="CDD" id="cd03141">
    <property type="entry name" value="GATase1_Hsp31_like"/>
    <property type="match status" value="1"/>
</dbReference>
<dbReference type="SUPFAM" id="SSF52317">
    <property type="entry name" value="Class I glutamine amidotransferase-like"/>
    <property type="match status" value="1"/>
</dbReference>
<dbReference type="PATRIC" id="fig|1423813.3.peg.2335"/>
<dbReference type="OrthoDB" id="9792284at2"/>
<dbReference type="GO" id="GO:0005737">
    <property type="term" value="C:cytoplasm"/>
    <property type="evidence" value="ECO:0007669"/>
    <property type="project" value="TreeGrafter"/>
</dbReference>
<reference evidence="5 6" key="1">
    <citation type="journal article" date="2015" name="Genome Announc.">
        <title>Expanding the biotechnology potential of lactobacilli through comparative genomics of 213 strains and associated genera.</title>
        <authorList>
            <person name="Sun Z."/>
            <person name="Harris H.M."/>
            <person name="McCann A."/>
            <person name="Guo C."/>
            <person name="Argimon S."/>
            <person name="Zhang W."/>
            <person name="Yang X."/>
            <person name="Jeffery I.B."/>
            <person name="Cooney J.C."/>
            <person name="Kagawa T.F."/>
            <person name="Liu W."/>
            <person name="Song Y."/>
            <person name="Salvetti E."/>
            <person name="Wrobel A."/>
            <person name="Rasinkangas P."/>
            <person name="Parkhill J."/>
            <person name="Rea M.C."/>
            <person name="O'Sullivan O."/>
            <person name="Ritari J."/>
            <person name="Douillard F.P."/>
            <person name="Paul Ross R."/>
            <person name="Yang R."/>
            <person name="Briner A.E."/>
            <person name="Felis G.E."/>
            <person name="de Vos W.M."/>
            <person name="Barrangou R."/>
            <person name="Klaenhammer T.R."/>
            <person name="Caufield P.W."/>
            <person name="Cui Y."/>
            <person name="Zhang H."/>
            <person name="O'Toole P.W."/>
        </authorList>
    </citation>
    <scope>NUCLEOTIDE SEQUENCE [LARGE SCALE GENOMIC DNA]</scope>
    <source>
        <strain evidence="5 6">DSM 20634</strain>
    </source>
</reference>
<comment type="similarity">
    <text evidence="3">Belongs to the peptidase C56 family. HSP31-like subfamily.</text>
</comment>
<dbReference type="PANTHER" id="PTHR48094:SF11">
    <property type="entry name" value="GLUTATHIONE-INDEPENDENT GLYOXALASE HSP31-RELATED"/>
    <property type="match status" value="1"/>
</dbReference>
<dbReference type="InterPro" id="IPR029062">
    <property type="entry name" value="Class_I_gatase-like"/>
</dbReference>
<comment type="caution">
    <text evidence="5">The sequence shown here is derived from an EMBL/GenBank/DDBJ whole genome shotgun (WGS) entry which is preliminary data.</text>
</comment>
<dbReference type="RefSeq" id="WP_057779532.1">
    <property type="nucleotide sequence ID" value="NZ_AYYY01000043.1"/>
</dbReference>
<dbReference type="InterPro" id="IPR002818">
    <property type="entry name" value="DJ-1/PfpI"/>
</dbReference>
<dbReference type="InterPro" id="IPR050325">
    <property type="entry name" value="Prot/Nucl_acid_deglycase"/>
</dbReference>
<organism evidence="5 6">
    <name type="scientific">Paucilactobacillus vaccinostercus DSM 20634</name>
    <dbReference type="NCBI Taxonomy" id="1423813"/>
    <lineage>
        <taxon>Bacteria</taxon>
        <taxon>Bacillati</taxon>
        <taxon>Bacillota</taxon>
        <taxon>Bacilli</taxon>
        <taxon>Lactobacillales</taxon>
        <taxon>Lactobacillaceae</taxon>
        <taxon>Paucilactobacillus</taxon>
    </lineage>
</organism>
<dbReference type="Gene3D" id="3.40.50.880">
    <property type="match status" value="1"/>
</dbReference>
<accession>A0A0R2A1P6</accession>
<name>A0A0R2A1P6_9LACO</name>
<dbReference type="AlphaFoldDB" id="A0A0R2A1P6"/>
<protein>
    <submittedName>
        <fullName evidence="5">ThiJ PfpI family protein</fullName>
    </submittedName>
</protein>
<proteinExistence type="inferred from homology"/>
<evidence type="ECO:0000259" key="4">
    <source>
        <dbReference type="Pfam" id="PF01965"/>
    </source>
</evidence>
<evidence type="ECO:0000256" key="3">
    <source>
        <dbReference type="ARBA" id="ARBA00038493"/>
    </source>
</evidence>
<keyword evidence="1" id="KW-0346">Stress response</keyword>
<keyword evidence="6" id="KW-1185">Reference proteome</keyword>
<evidence type="ECO:0000256" key="1">
    <source>
        <dbReference type="ARBA" id="ARBA00023016"/>
    </source>
</evidence>
<dbReference type="GO" id="GO:0019243">
    <property type="term" value="P:methylglyoxal catabolic process to D-lactate via S-lactoyl-glutathione"/>
    <property type="evidence" value="ECO:0007669"/>
    <property type="project" value="TreeGrafter"/>
</dbReference>
<keyword evidence="2" id="KW-0456">Lyase</keyword>
<evidence type="ECO:0000313" key="6">
    <source>
        <dbReference type="Proteomes" id="UP000051733"/>
    </source>
</evidence>
<evidence type="ECO:0000313" key="5">
    <source>
        <dbReference type="EMBL" id="KRM61073.1"/>
    </source>
</evidence>
<evidence type="ECO:0000256" key="2">
    <source>
        <dbReference type="ARBA" id="ARBA00023239"/>
    </source>
</evidence>
<dbReference type="PANTHER" id="PTHR48094">
    <property type="entry name" value="PROTEIN/NUCLEIC ACID DEGLYCASE DJ-1-RELATED"/>
    <property type="match status" value="1"/>
</dbReference>
<sequence>MTKVLIVLTNHEKFETINRAAGLWLSEATHFNKVMKDHNIAVDYVSPQGGYVPVDPGSLAPDQLDDINNEFYSDAEFRNQALGHSLKPADITASDYDAIYFAGGHGTVWDFPNNQELGTIAKQIYDNGGIISAVCHGVVGLLSIENADGTKFINGKNLTGFTNEEEEINQLTNDVPFLAEDALKAAGAHHTKSDPYTKHVIVDGRLITGQNPQSAKGVGEALIDALH</sequence>
<gene>
    <name evidence="5" type="ORF">FC26_GL002291</name>
</gene>
<dbReference type="Pfam" id="PF01965">
    <property type="entry name" value="DJ-1_PfpI"/>
    <property type="match status" value="1"/>
</dbReference>
<dbReference type="EMBL" id="AYYY01000043">
    <property type="protein sequence ID" value="KRM61073.1"/>
    <property type="molecule type" value="Genomic_DNA"/>
</dbReference>
<feature type="domain" description="DJ-1/PfpI" evidence="4">
    <location>
        <begin position="27"/>
        <end position="222"/>
    </location>
</feature>
<dbReference type="GO" id="GO:0019172">
    <property type="term" value="F:glyoxalase III activity"/>
    <property type="evidence" value="ECO:0007669"/>
    <property type="project" value="TreeGrafter"/>
</dbReference>
<dbReference type="STRING" id="1423813.FC26_GL002291"/>
<dbReference type="Proteomes" id="UP000051733">
    <property type="component" value="Unassembled WGS sequence"/>
</dbReference>